<dbReference type="OrthoDB" id="429813at2759"/>
<dbReference type="GeneID" id="25332646"/>
<dbReference type="SUPFAM" id="SSF56801">
    <property type="entry name" value="Acetyl-CoA synthetase-like"/>
    <property type="match status" value="1"/>
</dbReference>
<dbReference type="AlphaFoldDB" id="A0A0D2CGS4"/>
<reference evidence="1 2" key="1">
    <citation type="submission" date="2015-01" db="EMBL/GenBank/DDBJ databases">
        <title>The Genome Sequence of Exophiala xenobiotica CBS118157.</title>
        <authorList>
            <consortium name="The Broad Institute Genomics Platform"/>
            <person name="Cuomo C."/>
            <person name="de Hoog S."/>
            <person name="Gorbushina A."/>
            <person name="Stielow B."/>
            <person name="Teixiera M."/>
            <person name="Abouelleil A."/>
            <person name="Chapman S.B."/>
            <person name="Priest M."/>
            <person name="Young S.K."/>
            <person name="Wortman J."/>
            <person name="Nusbaum C."/>
            <person name="Birren B."/>
        </authorList>
    </citation>
    <scope>NUCLEOTIDE SEQUENCE [LARGE SCALE GENOMIC DNA]</scope>
    <source>
        <strain evidence="1 2">CBS 118157</strain>
    </source>
</reference>
<dbReference type="STRING" id="348802.A0A0D2CGS4"/>
<dbReference type="RefSeq" id="XP_013309606.1">
    <property type="nucleotide sequence ID" value="XM_013454152.1"/>
</dbReference>
<evidence type="ECO:0008006" key="3">
    <source>
        <dbReference type="Google" id="ProtNLM"/>
    </source>
</evidence>
<dbReference type="Proteomes" id="UP000054342">
    <property type="component" value="Unassembled WGS sequence"/>
</dbReference>
<evidence type="ECO:0000313" key="2">
    <source>
        <dbReference type="Proteomes" id="UP000054342"/>
    </source>
</evidence>
<protein>
    <recommendedName>
        <fullName evidence="3">AMP-dependent synthetase/ligase domain-containing protein</fullName>
    </recommendedName>
</protein>
<organism evidence="1 2">
    <name type="scientific">Exophiala xenobiotica</name>
    <dbReference type="NCBI Taxonomy" id="348802"/>
    <lineage>
        <taxon>Eukaryota</taxon>
        <taxon>Fungi</taxon>
        <taxon>Dikarya</taxon>
        <taxon>Ascomycota</taxon>
        <taxon>Pezizomycotina</taxon>
        <taxon>Eurotiomycetes</taxon>
        <taxon>Chaetothyriomycetidae</taxon>
        <taxon>Chaetothyriales</taxon>
        <taxon>Herpotrichiellaceae</taxon>
        <taxon>Exophiala</taxon>
    </lineage>
</organism>
<dbReference type="HOGENOM" id="CLU_2073179_0_0_1"/>
<dbReference type="Gene3D" id="3.40.50.12780">
    <property type="entry name" value="N-terminal domain of ligase-like"/>
    <property type="match status" value="1"/>
</dbReference>
<name>A0A0D2CGS4_9EURO</name>
<proteinExistence type="predicted"/>
<accession>A0A0D2CGS4</accession>
<keyword evidence="2" id="KW-1185">Reference proteome</keyword>
<dbReference type="InterPro" id="IPR042099">
    <property type="entry name" value="ANL_N_sf"/>
</dbReference>
<dbReference type="EMBL" id="KN847323">
    <property type="protein sequence ID" value="KIW49022.1"/>
    <property type="molecule type" value="Genomic_DNA"/>
</dbReference>
<evidence type="ECO:0000313" key="1">
    <source>
        <dbReference type="EMBL" id="KIW49022.1"/>
    </source>
</evidence>
<gene>
    <name evidence="1" type="ORF">PV05_10738</name>
</gene>
<sequence length="118" mass="13647">MLTPATCAQLAKSERALRLVGRLKYVAYAGGPLPDDVGNTLTRHTRLVARYGHTEIMSPLAYATEWEDWQYYHFSSEYANFRWDDMGDGKYEAVMLRNAKLLSRYYQPVFWIFPGLEG</sequence>